<organism evidence="1 2">
    <name type="scientific">Cannabis sativa</name>
    <name type="common">Hemp</name>
    <name type="synonym">Marijuana</name>
    <dbReference type="NCBI Taxonomy" id="3483"/>
    <lineage>
        <taxon>Eukaryota</taxon>
        <taxon>Viridiplantae</taxon>
        <taxon>Streptophyta</taxon>
        <taxon>Embryophyta</taxon>
        <taxon>Tracheophyta</taxon>
        <taxon>Spermatophyta</taxon>
        <taxon>Magnoliopsida</taxon>
        <taxon>eudicotyledons</taxon>
        <taxon>Gunneridae</taxon>
        <taxon>Pentapetalae</taxon>
        <taxon>rosids</taxon>
        <taxon>fabids</taxon>
        <taxon>Rosales</taxon>
        <taxon>Cannabaceae</taxon>
        <taxon>Cannabis</taxon>
    </lineage>
</organism>
<reference evidence="1" key="2">
    <citation type="submission" date="2021-03" db="UniProtKB">
        <authorList>
            <consortium name="EnsemblPlants"/>
        </authorList>
    </citation>
    <scope>IDENTIFICATION</scope>
</reference>
<dbReference type="Gramene" id="novel_model_2985_5bd9a17a">
    <property type="protein sequence ID" value="cds.novel_model_2985_5bd9a17a"/>
    <property type="gene ID" value="novel_gene_1592_5bd9a17a"/>
</dbReference>
<dbReference type="AlphaFoldDB" id="A0A803QYP2"/>
<reference evidence="1" key="1">
    <citation type="submission" date="2018-11" db="EMBL/GenBank/DDBJ databases">
        <authorList>
            <person name="Grassa J C."/>
        </authorList>
    </citation>
    <scope>NUCLEOTIDE SEQUENCE [LARGE SCALE GENOMIC DNA]</scope>
</reference>
<sequence>MEFCFLGFGMDVQIFSHSHFDYLNVLLNLKVEAIFPIFVIVPICDQFPCVLTVIAKLCELSCFLQLDYIYIFFNVCSFRFRSGVVRLLLCLPFSM</sequence>
<proteinExistence type="predicted"/>
<accession>A0A803QYP2</accession>
<dbReference type="EnsemblPlants" id="novel_model_2985_5bd9a17a">
    <property type="protein sequence ID" value="cds.novel_model_2985_5bd9a17a"/>
    <property type="gene ID" value="novel_gene_1592_5bd9a17a"/>
</dbReference>
<dbReference type="Proteomes" id="UP000596661">
    <property type="component" value="Chromosome 4"/>
</dbReference>
<evidence type="ECO:0000313" key="1">
    <source>
        <dbReference type="EnsemblPlants" id="cds.novel_model_2985_5bd9a17a"/>
    </source>
</evidence>
<protein>
    <submittedName>
        <fullName evidence="1">Uncharacterized protein</fullName>
    </submittedName>
</protein>
<keyword evidence="2" id="KW-1185">Reference proteome</keyword>
<dbReference type="EMBL" id="UZAU01000366">
    <property type="status" value="NOT_ANNOTATED_CDS"/>
    <property type="molecule type" value="Genomic_DNA"/>
</dbReference>
<evidence type="ECO:0000313" key="2">
    <source>
        <dbReference type="Proteomes" id="UP000596661"/>
    </source>
</evidence>
<name>A0A803QYP2_CANSA</name>